<dbReference type="RefSeq" id="WP_138234350.1">
    <property type="nucleotide sequence ID" value="NZ_CP185860.1"/>
</dbReference>
<evidence type="ECO:0000313" key="8">
    <source>
        <dbReference type="Proteomes" id="UP000306791"/>
    </source>
</evidence>
<name>A0ABY2UL88_9GAMM</name>
<evidence type="ECO:0000259" key="5">
    <source>
        <dbReference type="Pfam" id="PF04542"/>
    </source>
</evidence>
<keyword evidence="2" id="KW-0805">Transcription regulation</keyword>
<feature type="domain" description="RNA polymerase sigma-70 region 2" evidence="5">
    <location>
        <begin position="29"/>
        <end position="87"/>
    </location>
</feature>
<dbReference type="InterPro" id="IPR007627">
    <property type="entry name" value="RNA_pol_sigma70_r2"/>
</dbReference>
<comment type="similarity">
    <text evidence="1">Belongs to the sigma-70 factor family. ECF subfamily.</text>
</comment>
<dbReference type="EMBL" id="VANI01000004">
    <property type="protein sequence ID" value="TLM79177.1"/>
    <property type="molecule type" value="Genomic_DNA"/>
</dbReference>
<dbReference type="InterPro" id="IPR014284">
    <property type="entry name" value="RNA_pol_sigma-70_dom"/>
</dbReference>
<dbReference type="Proteomes" id="UP000306791">
    <property type="component" value="Unassembled WGS sequence"/>
</dbReference>
<dbReference type="InterPro" id="IPR013324">
    <property type="entry name" value="RNA_pol_sigma_r3/r4-like"/>
</dbReference>
<evidence type="ECO:0000256" key="4">
    <source>
        <dbReference type="ARBA" id="ARBA00023163"/>
    </source>
</evidence>
<sequence>MESGPAKILSTFSTLRERTFRDLVAEKASLLSFIRRRTRNGAEAEDIYQEAMERLTRKLRTGTVPDNPLGYMYRITTNLINDSQRHNEQPLEPLDDVAESLRCQRPQPDQQLNDQQHLALFVKQLNDLPVTLRSIIVLSRVHGVSNKQIALQFGLSAKAVEKQINRAIRNIEARMAQQLESEG</sequence>
<evidence type="ECO:0000313" key="7">
    <source>
        <dbReference type="EMBL" id="TLM79177.1"/>
    </source>
</evidence>
<dbReference type="PANTHER" id="PTHR43133">
    <property type="entry name" value="RNA POLYMERASE ECF-TYPE SIGMA FACTO"/>
    <property type="match status" value="1"/>
</dbReference>
<evidence type="ECO:0000259" key="6">
    <source>
        <dbReference type="Pfam" id="PF08281"/>
    </source>
</evidence>
<dbReference type="InterPro" id="IPR013249">
    <property type="entry name" value="RNA_pol_sigma70_r4_t2"/>
</dbReference>
<dbReference type="Gene3D" id="1.10.1740.10">
    <property type="match status" value="1"/>
</dbReference>
<dbReference type="Pfam" id="PF04542">
    <property type="entry name" value="Sigma70_r2"/>
    <property type="match status" value="1"/>
</dbReference>
<comment type="caution">
    <text evidence="7">The sequence shown here is derived from an EMBL/GenBank/DDBJ whole genome shotgun (WGS) entry which is preliminary data.</text>
</comment>
<feature type="domain" description="RNA polymerase sigma factor 70 region 4 type 2" evidence="6">
    <location>
        <begin position="122"/>
        <end position="169"/>
    </location>
</feature>
<accession>A0ABY2UL88</accession>
<gene>
    <name evidence="7" type="ORF">FDY93_03465</name>
</gene>
<keyword evidence="4" id="KW-0804">Transcription</keyword>
<dbReference type="SUPFAM" id="SSF88946">
    <property type="entry name" value="Sigma2 domain of RNA polymerase sigma factors"/>
    <property type="match status" value="1"/>
</dbReference>
<dbReference type="InterPro" id="IPR039425">
    <property type="entry name" value="RNA_pol_sigma-70-like"/>
</dbReference>
<dbReference type="Gene3D" id="1.10.10.10">
    <property type="entry name" value="Winged helix-like DNA-binding domain superfamily/Winged helix DNA-binding domain"/>
    <property type="match status" value="1"/>
</dbReference>
<evidence type="ECO:0000256" key="3">
    <source>
        <dbReference type="ARBA" id="ARBA00023082"/>
    </source>
</evidence>
<evidence type="ECO:0000256" key="1">
    <source>
        <dbReference type="ARBA" id="ARBA00010641"/>
    </source>
</evidence>
<protein>
    <submittedName>
        <fullName evidence="7">Sigma-70 family RNA polymerase sigma factor</fullName>
    </submittedName>
</protein>
<keyword evidence="8" id="KW-1185">Reference proteome</keyword>
<reference evidence="7 8" key="1">
    <citation type="submission" date="2019-05" db="EMBL/GenBank/DDBJ databases">
        <title>Microbulbifer harenosus sp. nov., an alginate-degrading bacterium isolated from coastal sand.</title>
        <authorList>
            <person name="Huang H."/>
            <person name="Mo K."/>
            <person name="Bao S."/>
        </authorList>
    </citation>
    <scope>NUCLEOTIDE SEQUENCE [LARGE SCALE GENOMIC DNA]</scope>
    <source>
        <strain evidence="7 8">HB161719</strain>
    </source>
</reference>
<keyword evidence="3" id="KW-0731">Sigma factor</keyword>
<dbReference type="SUPFAM" id="SSF88659">
    <property type="entry name" value="Sigma3 and sigma4 domains of RNA polymerase sigma factors"/>
    <property type="match status" value="1"/>
</dbReference>
<dbReference type="PANTHER" id="PTHR43133:SF63">
    <property type="entry name" value="RNA POLYMERASE SIGMA FACTOR FECI-RELATED"/>
    <property type="match status" value="1"/>
</dbReference>
<organism evidence="7 8">
    <name type="scientific">Microbulbifer harenosus</name>
    <dbReference type="NCBI Taxonomy" id="2576840"/>
    <lineage>
        <taxon>Bacteria</taxon>
        <taxon>Pseudomonadati</taxon>
        <taxon>Pseudomonadota</taxon>
        <taxon>Gammaproteobacteria</taxon>
        <taxon>Cellvibrionales</taxon>
        <taxon>Microbulbiferaceae</taxon>
        <taxon>Microbulbifer</taxon>
    </lineage>
</organism>
<dbReference type="InterPro" id="IPR013325">
    <property type="entry name" value="RNA_pol_sigma_r2"/>
</dbReference>
<dbReference type="NCBIfam" id="TIGR02937">
    <property type="entry name" value="sigma70-ECF"/>
    <property type="match status" value="1"/>
</dbReference>
<dbReference type="Pfam" id="PF08281">
    <property type="entry name" value="Sigma70_r4_2"/>
    <property type="match status" value="1"/>
</dbReference>
<evidence type="ECO:0000256" key="2">
    <source>
        <dbReference type="ARBA" id="ARBA00023015"/>
    </source>
</evidence>
<dbReference type="InterPro" id="IPR036388">
    <property type="entry name" value="WH-like_DNA-bd_sf"/>
</dbReference>
<proteinExistence type="inferred from homology"/>